<dbReference type="NCBIfam" id="TIGR01554">
    <property type="entry name" value="major_cap_HK97"/>
    <property type="match status" value="1"/>
</dbReference>
<reference evidence="3 4" key="1">
    <citation type="submission" date="2020-08" db="EMBL/GenBank/DDBJ databases">
        <title>Genomic Encyclopedia of Type Strains, Phase IV (KMG-V): Genome sequencing to study the core and pangenomes of soil and plant-associated prokaryotes.</title>
        <authorList>
            <person name="Whitman W."/>
        </authorList>
    </citation>
    <scope>NUCLEOTIDE SEQUENCE [LARGE SCALE GENOMIC DNA]</scope>
    <source>
        <strain evidence="3 4">X5P2</strain>
    </source>
</reference>
<dbReference type="Gene3D" id="3.30.2400.10">
    <property type="entry name" value="Major capsid protein gp5"/>
    <property type="match status" value="1"/>
</dbReference>
<keyword evidence="4" id="KW-1185">Reference proteome</keyword>
<dbReference type="SUPFAM" id="SSF56563">
    <property type="entry name" value="Major capsid protein gp5"/>
    <property type="match status" value="1"/>
</dbReference>
<evidence type="ECO:0000313" key="4">
    <source>
        <dbReference type="Proteomes" id="UP000535182"/>
    </source>
</evidence>
<proteinExistence type="predicted"/>
<dbReference type="Proteomes" id="UP000535182">
    <property type="component" value="Unassembled WGS sequence"/>
</dbReference>
<dbReference type="EMBL" id="JACHEB010000008">
    <property type="protein sequence ID" value="MBB5329987.1"/>
    <property type="molecule type" value="Genomic_DNA"/>
</dbReference>
<comment type="caution">
    <text evidence="3">The sequence shown here is derived from an EMBL/GenBank/DDBJ whole genome shotgun (WGS) entry which is preliminary data.</text>
</comment>
<dbReference type="RefSeq" id="WP_183978975.1">
    <property type="nucleotide sequence ID" value="NZ_JACHEB010000008.1"/>
</dbReference>
<dbReference type="Gene3D" id="3.30.2320.10">
    <property type="entry name" value="hypothetical protein PF0899 domain"/>
    <property type="match status" value="1"/>
</dbReference>
<dbReference type="InterPro" id="IPR024455">
    <property type="entry name" value="Phage_capsid"/>
</dbReference>
<dbReference type="AlphaFoldDB" id="A0A9X0QGH5"/>
<gene>
    <name evidence="3" type="ORF">HDF14_003616</name>
</gene>
<organism evidence="3 4">
    <name type="scientific">Tunturiibacter gelidiferens</name>
    <dbReference type="NCBI Taxonomy" id="3069689"/>
    <lineage>
        <taxon>Bacteria</taxon>
        <taxon>Pseudomonadati</taxon>
        <taxon>Acidobacteriota</taxon>
        <taxon>Terriglobia</taxon>
        <taxon>Terriglobales</taxon>
        <taxon>Acidobacteriaceae</taxon>
        <taxon>Tunturiibacter</taxon>
    </lineage>
</organism>
<name>A0A9X0QGH5_9BACT</name>
<evidence type="ECO:0000313" key="3">
    <source>
        <dbReference type="EMBL" id="MBB5329987.1"/>
    </source>
</evidence>
<evidence type="ECO:0000259" key="2">
    <source>
        <dbReference type="Pfam" id="PF05065"/>
    </source>
</evidence>
<sequence>MEIEMKSVLDGIKGSVESIVSQQKTLSEQQKSMSAQQRQQQVQLDAIDLSLTPRIGSDFSSEDLLQKALDESDELKRVVSNGKGRAVIRLGDLNQIPMQRKLLTTVGMTGTPGVLQPQLVGGIVPIAQRRLFLRDLLYRGNKTTTNQVYFIKEATFVNAASPQAGEGSLKAETTATYTTVSLPVQTLSHWLGMSRQALDDAPALADFIKAKLLFGLRYREELQILAGDSTGNNLFGLIPQAAVFNTGLLTSSWTRLDILRRALEQVELADETPAGFFCLNPSDVANIELIKSTLGEYIVGSPGGTASALTLWGKPVISTTAMVAGTFLAGSSESAELIDRLDATVELSFEDRDNFVRNAVTLLCEERTVLCTYRPNAFVTGSLTSSPIS</sequence>
<feature type="domain" description="Phage capsid-like C-terminal" evidence="2">
    <location>
        <begin position="114"/>
        <end position="381"/>
    </location>
</feature>
<comment type="subcellular location">
    <subcellularLocation>
        <location evidence="1">Virion</location>
    </subcellularLocation>
</comment>
<dbReference type="InterPro" id="IPR054612">
    <property type="entry name" value="Phage_capsid-like_C"/>
</dbReference>
<accession>A0A9X0QGH5</accession>
<evidence type="ECO:0000256" key="1">
    <source>
        <dbReference type="ARBA" id="ARBA00004328"/>
    </source>
</evidence>
<protein>
    <submittedName>
        <fullName evidence="3">HK97 family phage major capsid protein</fullName>
    </submittedName>
</protein>
<dbReference type="Pfam" id="PF05065">
    <property type="entry name" value="Phage_capsid"/>
    <property type="match status" value="1"/>
</dbReference>